<dbReference type="PROSITE" id="PS51186">
    <property type="entry name" value="GNAT"/>
    <property type="match status" value="1"/>
</dbReference>
<dbReference type="GO" id="GO:0016746">
    <property type="term" value="F:acyltransferase activity"/>
    <property type="evidence" value="ECO:0007669"/>
    <property type="project" value="UniProtKB-KW"/>
</dbReference>
<dbReference type="SUPFAM" id="SSF55729">
    <property type="entry name" value="Acyl-CoA N-acyltransferases (Nat)"/>
    <property type="match status" value="1"/>
</dbReference>
<dbReference type="RefSeq" id="WP_232572391.1">
    <property type="nucleotide sequence ID" value="NZ_CP089466.1"/>
</dbReference>
<dbReference type="EC" id="2.3.1.-" evidence="2"/>
<keyword evidence="2" id="KW-0012">Acyltransferase</keyword>
<dbReference type="InterPro" id="IPR000182">
    <property type="entry name" value="GNAT_dom"/>
</dbReference>
<protein>
    <submittedName>
        <fullName evidence="2">GNAT family N-acetyltransferase</fullName>
        <ecNumber evidence="2">2.3.1.-</ecNumber>
    </submittedName>
</protein>
<dbReference type="AlphaFoldDB" id="A0ABD5NAV9"/>
<comment type="caution">
    <text evidence="2">The sequence shown here is derived from an EMBL/GenBank/DDBJ whole genome shotgun (WGS) entry which is preliminary data.</text>
</comment>
<dbReference type="Pfam" id="PF13527">
    <property type="entry name" value="Acetyltransf_9"/>
    <property type="match status" value="1"/>
</dbReference>
<sequence length="370" mass="40200">MADDEYALRWFEPGDREAFVSLYDDAFGGGSDEWFDWKYVQNPRVSHVPILVAERVSDGAFAGARPQVPFLFRVGGEDVLGLRFGDTMVHPDHRRRGVFTRLAERALDHYASMPTRFCFNCPNDKSRPGFLKAGGEVIAHLPSFYRVQNPARVAGATRDGVTGAVLGRLAAPAADGYLGARDRLAGRQADVAVTRHHEVPVGALADAYERGAPDGVHAVRDEAFLDWRYDNPNWTYEAYTASAGGDRIAAVVTGRQTDADGVTTTNVVDALPLTGDDRRAAGLEALLGAVTDDHADADLLGYCGTAIPRRVLRAHGFHFDGVPPLSWVTSPTKLVAYDLAGDGDTAWQATGLDLRDGRNWALSYAELDAR</sequence>
<dbReference type="EMBL" id="JBHRWN010000002">
    <property type="protein sequence ID" value="MFC3476460.1"/>
    <property type="molecule type" value="Genomic_DNA"/>
</dbReference>
<proteinExistence type="predicted"/>
<keyword evidence="2" id="KW-0808">Transferase</keyword>
<evidence type="ECO:0000313" key="3">
    <source>
        <dbReference type="Proteomes" id="UP001595660"/>
    </source>
</evidence>
<keyword evidence="3" id="KW-1185">Reference proteome</keyword>
<dbReference type="InterPro" id="IPR016181">
    <property type="entry name" value="Acyl_CoA_acyltransferase"/>
</dbReference>
<name>A0ABD5NAV9_9EURY</name>
<dbReference type="GeneID" id="69117632"/>
<evidence type="ECO:0000259" key="1">
    <source>
        <dbReference type="PROSITE" id="PS51186"/>
    </source>
</evidence>
<dbReference type="Gene3D" id="3.40.630.30">
    <property type="match status" value="1"/>
</dbReference>
<gene>
    <name evidence="2" type="ORF">ACFOKC_01840</name>
</gene>
<feature type="domain" description="N-acetyltransferase" evidence="1">
    <location>
        <begin position="6"/>
        <end position="159"/>
    </location>
</feature>
<accession>A0ABD5NAV9</accession>
<reference evidence="2 3" key="1">
    <citation type="journal article" date="2019" name="Int. J. Syst. Evol. Microbiol.">
        <title>The Global Catalogue of Microorganisms (GCM) 10K type strain sequencing project: providing services to taxonomists for standard genome sequencing and annotation.</title>
        <authorList>
            <consortium name="The Broad Institute Genomics Platform"/>
            <consortium name="The Broad Institute Genome Sequencing Center for Infectious Disease"/>
            <person name="Wu L."/>
            <person name="Ma J."/>
        </authorList>
    </citation>
    <scope>NUCLEOTIDE SEQUENCE [LARGE SCALE GENOMIC DNA]</scope>
    <source>
        <strain evidence="2 3">CGMCC 1.12562</strain>
    </source>
</reference>
<organism evidence="2 3">
    <name type="scientific">Halobacterium litoreum</name>
    <dbReference type="NCBI Taxonomy" id="2039234"/>
    <lineage>
        <taxon>Archaea</taxon>
        <taxon>Methanobacteriati</taxon>
        <taxon>Methanobacteriota</taxon>
        <taxon>Stenosarchaea group</taxon>
        <taxon>Halobacteria</taxon>
        <taxon>Halobacteriales</taxon>
        <taxon>Halobacteriaceae</taxon>
        <taxon>Halobacterium</taxon>
    </lineage>
</organism>
<evidence type="ECO:0000313" key="2">
    <source>
        <dbReference type="EMBL" id="MFC3476460.1"/>
    </source>
</evidence>
<dbReference type="Proteomes" id="UP001595660">
    <property type="component" value="Unassembled WGS sequence"/>
</dbReference>